<comment type="similarity">
    <text evidence="4">Belongs to the RTC4 family.</text>
</comment>
<feature type="region of interest" description="Disordered" evidence="8">
    <location>
        <begin position="500"/>
        <end position="522"/>
    </location>
</feature>
<feature type="region of interest" description="Disordered" evidence="8">
    <location>
        <begin position="70"/>
        <end position="127"/>
    </location>
</feature>
<protein>
    <recommendedName>
        <fullName evidence="5">Restriction of telomere capping protein 4</fullName>
    </recommendedName>
</protein>
<accession>A0AAN6EZE3</accession>
<comment type="caution">
    <text evidence="10">The sequence shown here is derived from an EMBL/GenBank/DDBJ whole genome shotgun (WGS) entry which is preliminary data.</text>
</comment>
<gene>
    <name evidence="10" type="ORF">HRR80_002593</name>
</gene>
<dbReference type="Proteomes" id="UP001161757">
    <property type="component" value="Unassembled WGS sequence"/>
</dbReference>
<dbReference type="GO" id="GO:0005634">
    <property type="term" value="C:nucleus"/>
    <property type="evidence" value="ECO:0007669"/>
    <property type="project" value="UniProtKB-SubCell"/>
</dbReference>
<keyword evidence="7" id="KW-0539">Nucleus</keyword>
<evidence type="ECO:0000256" key="2">
    <source>
        <dbReference type="ARBA" id="ARBA00004123"/>
    </source>
</evidence>
<evidence type="ECO:0000256" key="5">
    <source>
        <dbReference type="ARBA" id="ARBA00015162"/>
    </source>
</evidence>
<comment type="subcellular location">
    <subcellularLocation>
        <location evidence="3">Cytoplasm</location>
    </subcellularLocation>
    <subcellularLocation>
        <location evidence="2">Nucleus</location>
    </subcellularLocation>
</comment>
<dbReference type="EMBL" id="JAJGCB010000003">
    <property type="protein sequence ID" value="KAJ8994098.1"/>
    <property type="molecule type" value="Genomic_DNA"/>
</dbReference>
<reference evidence="10" key="1">
    <citation type="submission" date="2023-01" db="EMBL/GenBank/DDBJ databases">
        <title>Exophiala dermititidis isolated from Cystic Fibrosis Patient.</title>
        <authorList>
            <person name="Kurbessoian T."/>
            <person name="Crocker A."/>
            <person name="Murante D."/>
            <person name="Hogan D.A."/>
            <person name="Stajich J.E."/>
        </authorList>
    </citation>
    <scope>NUCLEOTIDE SEQUENCE</scope>
    <source>
        <strain evidence="10">Ex8</strain>
    </source>
</reference>
<dbReference type="InterPro" id="IPR028094">
    <property type="entry name" value="RTC4_C"/>
</dbReference>
<evidence type="ECO:0000256" key="1">
    <source>
        <dbReference type="ARBA" id="ARBA00002738"/>
    </source>
</evidence>
<evidence type="ECO:0000259" key="9">
    <source>
        <dbReference type="SMART" id="SM01312"/>
    </source>
</evidence>
<feature type="domain" description="Restriction of telomere capping protein 4 C-terminal" evidence="9">
    <location>
        <begin position="387"/>
        <end position="512"/>
    </location>
</feature>
<evidence type="ECO:0000256" key="8">
    <source>
        <dbReference type="SAM" id="MobiDB-lite"/>
    </source>
</evidence>
<evidence type="ECO:0000313" key="11">
    <source>
        <dbReference type="Proteomes" id="UP001161757"/>
    </source>
</evidence>
<evidence type="ECO:0000256" key="4">
    <source>
        <dbReference type="ARBA" id="ARBA00009461"/>
    </source>
</evidence>
<keyword evidence="6" id="KW-0963">Cytoplasm</keyword>
<evidence type="ECO:0000256" key="3">
    <source>
        <dbReference type="ARBA" id="ARBA00004496"/>
    </source>
</evidence>
<name>A0AAN6EZE3_EXODE</name>
<comment type="function">
    <text evidence="1">May be involved in a process influencing telomere capping.</text>
</comment>
<proteinExistence type="inferred from homology"/>
<feature type="compositionally biased region" description="Basic and acidic residues" evidence="8">
    <location>
        <begin position="512"/>
        <end position="522"/>
    </location>
</feature>
<dbReference type="SMART" id="SM01312">
    <property type="entry name" value="RTC4"/>
    <property type="match status" value="1"/>
</dbReference>
<dbReference type="AlphaFoldDB" id="A0AAN6EZE3"/>
<dbReference type="PANTHER" id="PTHR41391:SF1">
    <property type="entry name" value="RESTRICTION OF TELOMERE CAPPING PROTEIN 4"/>
    <property type="match status" value="1"/>
</dbReference>
<evidence type="ECO:0000313" key="10">
    <source>
        <dbReference type="EMBL" id="KAJ8994098.1"/>
    </source>
</evidence>
<organism evidence="10 11">
    <name type="scientific">Exophiala dermatitidis</name>
    <name type="common">Black yeast-like fungus</name>
    <name type="synonym">Wangiella dermatitidis</name>
    <dbReference type="NCBI Taxonomy" id="5970"/>
    <lineage>
        <taxon>Eukaryota</taxon>
        <taxon>Fungi</taxon>
        <taxon>Dikarya</taxon>
        <taxon>Ascomycota</taxon>
        <taxon>Pezizomycotina</taxon>
        <taxon>Eurotiomycetes</taxon>
        <taxon>Chaetothyriomycetidae</taxon>
        <taxon>Chaetothyriales</taxon>
        <taxon>Herpotrichiellaceae</taxon>
        <taxon>Exophiala</taxon>
    </lineage>
</organism>
<evidence type="ECO:0000256" key="6">
    <source>
        <dbReference type="ARBA" id="ARBA00022490"/>
    </source>
</evidence>
<dbReference type="InterPro" id="IPR039024">
    <property type="entry name" value="RTC4"/>
</dbReference>
<dbReference type="PANTHER" id="PTHR41391">
    <property type="entry name" value="RESTRICTION OF TELOMERE CAPPING PROTEIN 4"/>
    <property type="match status" value="1"/>
</dbReference>
<evidence type="ECO:0000256" key="7">
    <source>
        <dbReference type="ARBA" id="ARBA00023242"/>
    </source>
</evidence>
<dbReference type="GO" id="GO:0005737">
    <property type="term" value="C:cytoplasm"/>
    <property type="evidence" value="ECO:0007669"/>
    <property type="project" value="UniProtKB-SubCell"/>
</dbReference>
<dbReference type="Pfam" id="PF14474">
    <property type="entry name" value="RTC4"/>
    <property type="match status" value="1"/>
</dbReference>
<sequence>MERPNASYSRTYLTRHNYRGPNLLSTFGGTETAIRTTTTRAAIEDAHGKQCIMAPTAQDEDDLAIYAQPLSSDDEDYNTATKPDANSLAKDCESKMAKASRPSPKRTSPTTASRRSKRRKLVDEPSLDTLSAVTTDFTAVPDPMAEWTSSGSQKRRLQKSYANRKTFQKPEPLKNKPTLPVDGQEFVSYSVVTKHENAPNVKAGFMPTAAMTGKSKIKSPSTLKSDLNIAELPKKETPKECGFQLPDLPSFTSTATTTATVFEEEASNNRENTRRRSGSTSSLSSVDSMFILEHQGELLEQDDITSQGSQASDFRCPVCQKAVKDSASLFVPDNLRTLSFKKQQDFCLQHQVAEAHEQWHDRGYPDINWDNFETVRVPPKLPVLKEIINRSTPSYYLDQLDEKIKAARGNRKAVKLYLNEGIVDVAKQGYYGPKGARVMVGAIMTELTKPLNQALKSDSALRAAGVGGYVNAVLVPELTSLLVKEDMKLKNGEEARNVLDESSQIGALLNPDDDHVEREDDD</sequence>